<keyword evidence="10" id="KW-1185">Reference proteome</keyword>
<sequence>MDDDDDVVVKKKRTTKVDNWAIGVLLHEMLVGKPPFEYSDQSQTLQAIMHCRLSLAGVMAHPWVVGMANQQHTQQSTHQHTTHHDSYINQYLNV</sequence>
<comment type="catalytic activity">
    <reaction evidence="6">
        <text>L-threonyl-[protein] + ATP = O-phospho-L-threonyl-[protein] + ADP + H(+)</text>
        <dbReference type="Rhea" id="RHEA:46608"/>
        <dbReference type="Rhea" id="RHEA-COMP:11060"/>
        <dbReference type="Rhea" id="RHEA-COMP:11605"/>
        <dbReference type="ChEBI" id="CHEBI:15378"/>
        <dbReference type="ChEBI" id="CHEBI:30013"/>
        <dbReference type="ChEBI" id="CHEBI:30616"/>
        <dbReference type="ChEBI" id="CHEBI:61977"/>
        <dbReference type="ChEBI" id="CHEBI:456216"/>
        <dbReference type="EC" id="2.7.11.1"/>
    </reaction>
</comment>
<dbReference type="Gene3D" id="1.10.510.10">
    <property type="entry name" value="Transferase(Phosphotransferase) domain 1"/>
    <property type="match status" value="1"/>
</dbReference>
<evidence type="ECO:0000313" key="10">
    <source>
        <dbReference type="Proteomes" id="UP000054047"/>
    </source>
</evidence>
<evidence type="ECO:0000256" key="1">
    <source>
        <dbReference type="ARBA" id="ARBA00022527"/>
    </source>
</evidence>
<gene>
    <name evidence="9" type="ORF">ANCDUO_00982</name>
</gene>
<organism evidence="9 10">
    <name type="scientific">Ancylostoma duodenale</name>
    <dbReference type="NCBI Taxonomy" id="51022"/>
    <lineage>
        <taxon>Eukaryota</taxon>
        <taxon>Metazoa</taxon>
        <taxon>Ecdysozoa</taxon>
        <taxon>Nematoda</taxon>
        <taxon>Chromadorea</taxon>
        <taxon>Rhabditida</taxon>
        <taxon>Rhabditina</taxon>
        <taxon>Rhabditomorpha</taxon>
        <taxon>Strongyloidea</taxon>
        <taxon>Ancylostomatidae</taxon>
        <taxon>Ancylostomatinae</taxon>
        <taxon>Ancylostoma</taxon>
    </lineage>
</organism>
<keyword evidence="3" id="KW-0547">Nucleotide-binding</keyword>
<dbReference type="PROSITE" id="PS50011">
    <property type="entry name" value="PROTEIN_KINASE_DOM"/>
    <property type="match status" value="1"/>
</dbReference>
<dbReference type="OrthoDB" id="10252171at2759"/>
<name>A0A0C2DF95_9BILA</name>
<comment type="catalytic activity">
    <reaction evidence="7">
        <text>L-seryl-[protein] + ATP = O-phospho-L-seryl-[protein] + ADP + H(+)</text>
        <dbReference type="Rhea" id="RHEA:17989"/>
        <dbReference type="Rhea" id="RHEA-COMP:9863"/>
        <dbReference type="Rhea" id="RHEA-COMP:11604"/>
        <dbReference type="ChEBI" id="CHEBI:15378"/>
        <dbReference type="ChEBI" id="CHEBI:29999"/>
        <dbReference type="ChEBI" id="CHEBI:30616"/>
        <dbReference type="ChEBI" id="CHEBI:83421"/>
        <dbReference type="ChEBI" id="CHEBI:456216"/>
        <dbReference type="EC" id="2.7.11.1"/>
    </reaction>
</comment>
<keyword evidence="1" id="KW-0723">Serine/threonine-protein kinase</keyword>
<dbReference type="AlphaFoldDB" id="A0A0C2DF95"/>
<dbReference type="GO" id="GO:0005524">
    <property type="term" value="F:ATP binding"/>
    <property type="evidence" value="ECO:0007669"/>
    <property type="project" value="UniProtKB-KW"/>
</dbReference>
<keyword evidence="2" id="KW-0808">Transferase</keyword>
<reference evidence="9 10" key="1">
    <citation type="submission" date="2013-12" db="EMBL/GenBank/DDBJ databases">
        <title>Draft genome of the parsitic nematode Ancylostoma duodenale.</title>
        <authorList>
            <person name="Mitreva M."/>
        </authorList>
    </citation>
    <scope>NUCLEOTIDE SEQUENCE [LARGE SCALE GENOMIC DNA]</scope>
    <source>
        <strain evidence="9 10">Zhejiang</strain>
    </source>
</reference>
<dbReference type="EMBL" id="KN726318">
    <property type="protein sequence ID" value="KIH68673.1"/>
    <property type="molecule type" value="Genomic_DNA"/>
</dbReference>
<dbReference type="InterPro" id="IPR011009">
    <property type="entry name" value="Kinase-like_dom_sf"/>
</dbReference>
<dbReference type="InterPro" id="IPR000719">
    <property type="entry name" value="Prot_kinase_dom"/>
</dbReference>
<dbReference type="Proteomes" id="UP000054047">
    <property type="component" value="Unassembled WGS sequence"/>
</dbReference>
<dbReference type="InterPro" id="IPR030616">
    <property type="entry name" value="Aur-like"/>
</dbReference>
<dbReference type="PANTHER" id="PTHR24350">
    <property type="entry name" value="SERINE/THREONINE-PROTEIN KINASE IAL-RELATED"/>
    <property type="match status" value="1"/>
</dbReference>
<evidence type="ECO:0000259" key="8">
    <source>
        <dbReference type="PROSITE" id="PS50011"/>
    </source>
</evidence>
<evidence type="ECO:0000313" key="9">
    <source>
        <dbReference type="EMBL" id="KIH68673.1"/>
    </source>
</evidence>
<accession>A0A0C2DF95</accession>
<evidence type="ECO:0000256" key="6">
    <source>
        <dbReference type="ARBA" id="ARBA00047899"/>
    </source>
</evidence>
<dbReference type="GO" id="GO:0004674">
    <property type="term" value="F:protein serine/threonine kinase activity"/>
    <property type="evidence" value="ECO:0007669"/>
    <property type="project" value="UniProtKB-KW"/>
</dbReference>
<keyword evidence="4" id="KW-0418">Kinase</keyword>
<protein>
    <recommendedName>
        <fullName evidence="8">Protein kinase domain-containing protein</fullName>
    </recommendedName>
</protein>
<evidence type="ECO:0000256" key="4">
    <source>
        <dbReference type="ARBA" id="ARBA00022777"/>
    </source>
</evidence>
<evidence type="ECO:0000256" key="2">
    <source>
        <dbReference type="ARBA" id="ARBA00022679"/>
    </source>
</evidence>
<evidence type="ECO:0000256" key="5">
    <source>
        <dbReference type="ARBA" id="ARBA00022840"/>
    </source>
</evidence>
<keyword evidence="5" id="KW-0067">ATP-binding</keyword>
<evidence type="ECO:0000256" key="7">
    <source>
        <dbReference type="ARBA" id="ARBA00048679"/>
    </source>
</evidence>
<evidence type="ECO:0000256" key="3">
    <source>
        <dbReference type="ARBA" id="ARBA00022741"/>
    </source>
</evidence>
<dbReference type="Pfam" id="PF00069">
    <property type="entry name" value="Pkinase"/>
    <property type="match status" value="1"/>
</dbReference>
<feature type="domain" description="Protein kinase" evidence="8">
    <location>
        <begin position="1"/>
        <end position="94"/>
    </location>
</feature>
<dbReference type="SUPFAM" id="SSF56112">
    <property type="entry name" value="Protein kinase-like (PK-like)"/>
    <property type="match status" value="1"/>
</dbReference>
<proteinExistence type="predicted"/>